<feature type="region of interest" description="Disordered" evidence="1">
    <location>
        <begin position="123"/>
        <end position="154"/>
    </location>
</feature>
<organism evidence="2 3">
    <name type="scientific">Pleodorina starrii</name>
    <dbReference type="NCBI Taxonomy" id="330485"/>
    <lineage>
        <taxon>Eukaryota</taxon>
        <taxon>Viridiplantae</taxon>
        <taxon>Chlorophyta</taxon>
        <taxon>core chlorophytes</taxon>
        <taxon>Chlorophyceae</taxon>
        <taxon>CS clade</taxon>
        <taxon>Chlamydomonadales</taxon>
        <taxon>Volvocaceae</taxon>
        <taxon>Pleodorina</taxon>
    </lineage>
</organism>
<feature type="region of interest" description="Disordered" evidence="1">
    <location>
        <begin position="536"/>
        <end position="589"/>
    </location>
</feature>
<keyword evidence="3" id="KW-1185">Reference proteome</keyword>
<sequence length="841" mass="84220">MGGSDDAFCGCLPWGRRREASAGANCRPTSAVKASGTASSAAKARGSFKTAPEPAPPKWRSQVGASDASSTASLHEGASDLGNGAVFVSATAFGSDDLSAALAAGRGTRSTLAASDVRLASQPQVHGRANGSVSSIGNPASSGYPASKGSGVIGSPIQRERVDVAFADPGDPAPGSGAAAAQGGGEAAASRLQDLQERYSHRFGGGAAAALAAGDDRFRSSDQMQCDSFTYSVSAQGRRSSYGGGGPTRLGPLPPLPPSPTRAVVQGQGGNGHHGQAVGTVQGISVSQQLLRDRRVKFDKAALDPRWQKSPPLATCSTDISRTTSLTTTHIPGSLPSMTQGQVSPGIMRINPPAAAVAGAWDEPPPAAAAAAPPPASAPLPVVPSRLAQAPWPCTESPRQSSNPPSTWGAMGEVRQAEQEQQLSGGSGGGGETETEAVSSLSTAGQPLSRLGAAARSAATDPPSVVRHSNNASGGGVAVHRPPHGPVGYSAAAAALPGFSAGERELLKKLSSGGTGLRSGGERMTSAAILAMEALARESRDSSDSPQPARVAQKAVAASGAGGGSGIDRPRGGPSLMRGGGGADSGGGRLSLPLYDSYAPGAVLAKPPSFGAGLEHHTSPGCIAVGPRPLAQALQLQAASGESPLLPPPAQPPQHQPSMRLQAAPPREDAPRCIEPRSAAIQQPDPGRALMEGPAKAGGVGAGAGGVGGDDGEAEPTSKVRPAARPSQQRLQAARANEEMLMALLGSSKRALDLSSPQGGGGAAAELERFDRVHDAMSRLDDLFAATPQPPPQPPARARAAAAPAAPARTSLNARVGPLENAACDFRGSTTPASNPAVKPW</sequence>
<accession>A0A9W6BA43</accession>
<reference evidence="2 3" key="1">
    <citation type="journal article" date="2023" name="Commun. Biol.">
        <title>Reorganization of the ancestral sex-determining regions during the evolution of trioecy in Pleodorina starrii.</title>
        <authorList>
            <person name="Takahashi K."/>
            <person name="Suzuki S."/>
            <person name="Kawai-Toyooka H."/>
            <person name="Yamamoto K."/>
            <person name="Hamaji T."/>
            <person name="Ootsuki R."/>
            <person name="Yamaguchi H."/>
            <person name="Kawachi M."/>
            <person name="Higashiyama T."/>
            <person name="Nozaki H."/>
        </authorList>
    </citation>
    <scope>NUCLEOTIDE SEQUENCE [LARGE SCALE GENOMIC DNA]</scope>
    <source>
        <strain evidence="2 3">NIES-4479</strain>
    </source>
</reference>
<dbReference type="AlphaFoldDB" id="A0A9W6BA43"/>
<feature type="region of interest" description="Disordered" evidence="1">
    <location>
        <begin position="20"/>
        <end position="76"/>
    </location>
</feature>
<feature type="compositionally biased region" description="Polar residues" evidence="1">
    <location>
        <begin position="63"/>
        <end position="73"/>
    </location>
</feature>
<feature type="compositionally biased region" description="Pro residues" evidence="1">
    <location>
        <begin position="645"/>
        <end position="655"/>
    </location>
</feature>
<feature type="compositionally biased region" description="Gly residues" evidence="1">
    <location>
        <begin position="696"/>
        <end position="709"/>
    </location>
</feature>
<evidence type="ECO:0000313" key="3">
    <source>
        <dbReference type="Proteomes" id="UP001165080"/>
    </source>
</evidence>
<feature type="compositionally biased region" description="Polar residues" evidence="1">
    <location>
        <begin position="131"/>
        <end position="141"/>
    </location>
</feature>
<feature type="region of interest" description="Disordered" evidence="1">
    <location>
        <begin position="358"/>
        <end position="487"/>
    </location>
</feature>
<dbReference type="Proteomes" id="UP001165080">
    <property type="component" value="Unassembled WGS sequence"/>
</dbReference>
<proteinExistence type="predicted"/>
<feature type="region of interest" description="Disordered" evidence="1">
    <location>
        <begin position="166"/>
        <end position="191"/>
    </location>
</feature>
<feature type="region of interest" description="Disordered" evidence="1">
    <location>
        <begin position="641"/>
        <end position="733"/>
    </location>
</feature>
<feature type="compositionally biased region" description="Gly residues" evidence="1">
    <location>
        <begin position="578"/>
        <end position="589"/>
    </location>
</feature>
<dbReference type="EMBL" id="BRXU01000001">
    <property type="protein sequence ID" value="GLC48289.1"/>
    <property type="molecule type" value="Genomic_DNA"/>
</dbReference>
<feature type="region of interest" description="Disordered" evidence="1">
    <location>
        <begin position="231"/>
        <end position="278"/>
    </location>
</feature>
<evidence type="ECO:0000256" key="1">
    <source>
        <dbReference type="SAM" id="MobiDB-lite"/>
    </source>
</evidence>
<comment type="caution">
    <text evidence="2">The sequence shown here is derived from an EMBL/GenBank/DDBJ whole genome shotgun (WGS) entry which is preliminary data.</text>
</comment>
<feature type="compositionally biased region" description="Low complexity" evidence="1">
    <location>
        <begin position="166"/>
        <end position="181"/>
    </location>
</feature>
<evidence type="ECO:0000313" key="2">
    <source>
        <dbReference type="EMBL" id="GLC48289.1"/>
    </source>
</evidence>
<feature type="compositionally biased region" description="Low complexity" evidence="1">
    <location>
        <begin position="448"/>
        <end position="459"/>
    </location>
</feature>
<feature type="compositionally biased region" description="Polar residues" evidence="1">
    <location>
        <begin position="397"/>
        <end position="406"/>
    </location>
</feature>
<protein>
    <submittedName>
        <fullName evidence="2">Uncharacterized protein</fullName>
    </submittedName>
</protein>
<feature type="compositionally biased region" description="Low complexity" evidence="1">
    <location>
        <begin position="796"/>
        <end position="810"/>
    </location>
</feature>
<name>A0A9W6BA43_9CHLO</name>
<feature type="compositionally biased region" description="Low complexity" evidence="1">
    <location>
        <begin position="548"/>
        <end position="559"/>
    </location>
</feature>
<feature type="region of interest" description="Disordered" evidence="1">
    <location>
        <begin position="822"/>
        <end position="841"/>
    </location>
</feature>
<feature type="compositionally biased region" description="Low complexity" evidence="1">
    <location>
        <begin position="29"/>
        <end position="47"/>
    </location>
</feature>
<feature type="region of interest" description="Disordered" evidence="1">
    <location>
        <begin position="784"/>
        <end position="814"/>
    </location>
</feature>
<dbReference type="OrthoDB" id="10509274at2759"/>
<gene>
    <name evidence="2" type="primary">PLEST000838</name>
    <name evidence="2" type="ORF">PLESTB_000079900</name>
</gene>
<feature type="compositionally biased region" description="Basic and acidic residues" evidence="1">
    <location>
        <begin position="666"/>
        <end position="675"/>
    </location>
</feature>
<feature type="compositionally biased region" description="Pro residues" evidence="1">
    <location>
        <begin position="363"/>
        <end position="382"/>
    </location>
</feature>